<evidence type="ECO:0000256" key="1">
    <source>
        <dbReference type="ARBA" id="ARBA00004155"/>
    </source>
</evidence>
<reference evidence="10 11" key="1">
    <citation type="journal article" date="2015" name="Genome Biol. Evol.">
        <title>Comparative Genomics of a Bacterivorous Green Alga Reveals Evolutionary Causalities and Consequences of Phago-Mixotrophic Mode of Nutrition.</title>
        <authorList>
            <person name="Burns J.A."/>
            <person name="Paasch A."/>
            <person name="Narechania A."/>
            <person name="Kim E."/>
        </authorList>
    </citation>
    <scope>NUCLEOTIDE SEQUENCE [LARGE SCALE GENOMIC DNA]</scope>
    <source>
        <strain evidence="10 11">PLY_AMNH</strain>
    </source>
</reference>
<feature type="transmembrane region" description="Helical" evidence="9">
    <location>
        <begin position="20"/>
        <end position="38"/>
    </location>
</feature>
<evidence type="ECO:0000256" key="8">
    <source>
        <dbReference type="ARBA" id="ARBA00074957"/>
    </source>
</evidence>
<keyword evidence="2" id="KW-0813">Transport</keyword>
<keyword evidence="3 9" id="KW-0812">Transmembrane</keyword>
<dbReference type="Pfam" id="PF04193">
    <property type="entry name" value="PQ-loop"/>
    <property type="match status" value="2"/>
</dbReference>
<keyword evidence="11" id="KW-1185">Reference proteome</keyword>
<feature type="transmembrane region" description="Helical" evidence="9">
    <location>
        <begin position="150"/>
        <end position="170"/>
    </location>
</feature>
<protein>
    <recommendedName>
        <fullName evidence="8">Cystinosin homolog</fullName>
    </recommendedName>
</protein>
<keyword evidence="6 9" id="KW-0472">Membrane</keyword>
<accession>A0AAE0GMZ5</accession>
<dbReference type="GO" id="GO:0005765">
    <property type="term" value="C:lysosomal membrane"/>
    <property type="evidence" value="ECO:0007669"/>
    <property type="project" value="UniProtKB-SubCell"/>
</dbReference>
<evidence type="ECO:0000256" key="7">
    <source>
        <dbReference type="ARBA" id="ARBA00023228"/>
    </source>
</evidence>
<evidence type="ECO:0000313" key="10">
    <source>
        <dbReference type="EMBL" id="KAK3281185.1"/>
    </source>
</evidence>
<proteinExistence type="predicted"/>
<dbReference type="AlphaFoldDB" id="A0AAE0GMZ5"/>
<gene>
    <name evidence="10" type="ORF">CYMTET_11011</name>
</gene>
<dbReference type="FunFam" id="1.20.1280.290:FF:000018">
    <property type="entry name" value="Cystinosin homolog"/>
    <property type="match status" value="1"/>
</dbReference>
<evidence type="ECO:0000256" key="3">
    <source>
        <dbReference type="ARBA" id="ARBA00022692"/>
    </source>
</evidence>
<keyword evidence="7" id="KW-0458">Lysosome</keyword>
<dbReference type="NCBIfam" id="TIGR00951">
    <property type="entry name" value="2A43"/>
    <property type="match status" value="1"/>
</dbReference>
<evidence type="ECO:0000256" key="2">
    <source>
        <dbReference type="ARBA" id="ARBA00022448"/>
    </source>
</evidence>
<dbReference type="Proteomes" id="UP001190700">
    <property type="component" value="Unassembled WGS sequence"/>
</dbReference>
<evidence type="ECO:0000313" key="11">
    <source>
        <dbReference type="Proteomes" id="UP001190700"/>
    </source>
</evidence>
<evidence type="ECO:0000256" key="5">
    <source>
        <dbReference type="ARBA" id="ARBA00022989"/>
    </source>
</evidence>
<dbReference type="Gene3D" id="1.20.1280.290">
    <property type="match status" value="2"/>
</dbReference>
<feature type="transmembrane region" description="Helical" evidence="9">
    <location>
        <begin position="122"/>
        <end position="144"/>
    </location>
</feature>
<comment type="subcellular location">
    <subcellularLocation>
        <location evidence="1">Lysosome membrane</location>
        <topology evidence="1">Multi-pass membrane protein</topology>
    </subcellularLocation>
</comment>
<name>A0AAE0GMZ5_9CHLO</name>
<dbReference type="GO" id="GO:0015184">
    <property type="term" value="F:L-cystine transmembrane transporter activity"/>
    <property type="evidence" value="ECO:0007669"/>
    <property type="project" value="TreeGrafter"/>
</dbReference>
<feature type="transmembrane region" description="Helical" evidence="9">
    <location>
        <begin position="59"/>
        <end position="77"/>
    </location>
</feature>
<comment type="caution">
    <text evidence="10">The sequence shown here is derived from an EMBL/GenBank/DDBJ whole genome shotgun (WGS) entry which is preliminary data.</text>
</comment>
<sequence length="280" mass="31318">MGSDDWHSEALEAASLTLGWIGFATWSISFYPQVILNWKRKSVTGLSFDFLMINLTKHTCYLLYNAAFILSSTVRAQYRDRYGHDTIIPVTVSDLAFSVHAVTLTVVSVVQCLIYERGTQRITVVGYGTVILAWISVAVVFGVVATRNKWLWFVNALGLVQNILTAIKYTPQAYMNWKRRSTRGWSLSNVLLDFTGGLTTFLQLALQSIDQGNAKNLSGGIAKVILALETQFFDAFFMVQHFCLYGDVEPIEGTEIKDEYRTLPSQNEAGAKPEVASDRC</sequence>
<keyword evidence="4" id="KW-0677">Repeat</keyword>
<dbReference type="EMBL" id="LGRX02003971">
    <property type="protein sequence ID" value="KAK3281185.1"/>
    <property type="molecule type" value="Genomic_DNA"/>
</dbReference>
<dbReference type="PANTHER" id="PTHR13131">
    <property type="entry name" value="CYSTINOSIN"/>
    <property type="match status" value="1"/>
</dbReference>
<dbReference type="SMART" id="SM00679">
    <property type="entry name" value="CTNS"/>
    <property type="match status" value="2"/>
</dbReference>
<dbReference type="PANTHER" id="PTHR13131:SF5">
    <property type="entry name" value="CYSTINOSIN"/>
    <property type="match status" value="1"/>
</dbReference>
<evidence type="ECO:0000256" key="9">
    <source>
        <dbReference type="SAM" id="Phobius"/>
    </source>
</evidence>
<dbReference type="InterPro" id="IPR005282">
    <property type="entry name" value="LC_transporter"/>
</dbReference>
<keyword evidence="5 9" id="KW-1133">Transmembrane helix</keyword>
<dbReference type="InterPro" id="IPR006603">
    <property type="entry name" value="PQ-loop_rpt"/>
</dbReference>
<organism evidence="10 11">
    <name type="scientific">Cymbomonas tetramitiformis</name>
    <dbReference type="NCBI Taxonomy" id="36881"/>
    <lineage>
        <taxon>Eukaryota</taxon>
        <taxon>Viridiplantae</taxon>
        <taxon>Chlorophyta</taxon>
        <taxon>Pyramimonadophyceae</taxon>
        <taxon>Pyramimonadales</taxon>
        <taxon>Pyramimonadaceae</taxon>
        <taxon>Cymbomonas</taxon>
    </lineage>
</organism>
<evidence type="ECO:0000256" key="4">
    <source>
        <dbReference type="ARBA" id="ARBA00022737"/>
    </source>
</evidence>
<evidence type="ECO:0000256" key="6">
    <source>
        <dbReference type="ARBA" id="ARBA00023136"/>
    </source>
</evidence>